<dbReference type="HOGENOM" id="CLU_069535_0_0_5"/>
<dbReference type="CDD" id="cd10801">
    <property type="entry name" value="LamB_YcsF_like_1"/>
    <property type="match status" value="1"/>
</dbReference>
<dbReference type="Pfam" id="PF03746">
    <property type="entry name" value="LamB_YcsF"/>
    <property type="match status" value="1"/>
</dbReference>
<dbReference type="InterPro" id="IPR011330">
    <property type="entry name" value="Glyco_hydro/deAcase_b/a-brl"/>
</dbReference>
<evidence type="ECO:0000313" key="1">
    <source>
        <dbReference type="EMBL" id="ACT57875.1"/>
    </source>
</evidence>
<dbReference type="PANTHER" id="PTHR30292:SF0">
    <property type="entry name" value="5-OXOPROLINASE SUBUNIT A"/>
    <property type="match status" value="1"/>
</dbReference>
<dbReference type="SUPFAM" id="SSF88713">
    <property type="entry name" value="Glycoside hydrolase/deacetylase"/>
    <property type="match status" value="1"/>
</dbReference>
<reference evidence="2" key="1">
    <citation type="journal article" date="2011" name="J. Bacteriol.">
        <title>Genome sequences of eight morphologically diverse alphaproteobacteria.</title>
        <authorList>
            <consortium name="US DOE Joint Genome Institute"/>
            <person name="Brown P.J."/>
            <person name="Kysela D.T."/>
            <person name="Buechlein A."/>
            <person name="Hemmerich C."/>
            <person name="Brun Y.V."/>
        </authorList>
    </citation>
    <scope>NUCLEOTIDE SEQUENCE [LARGE SCALE GENOMIC DNA]</scope>
    <source>
        <strain evidence="2">ATCC 49814 / DSM 5838 / IFAM 1418</strain>
    </source>
</reference>
<dbReference type="Gene3D" id="3.20.20.370">
    <property type="entry name" value="Glycoside hydrolase/deacetylase"/>
    <property type="match status" value="1"/>
</dbReference>
<gene>
    <name evidence="1" type="ordered locus">Hbal_0173</name>
</gene>
<sequence length="253" mass="27422">MAMTRMIDLNADLGEGCATDVDIMPYISSCNIACGGHTGDRESIAEAMTLAKLSNVRIGAHPSYPDRENFGRKPIEISDYDLETSLRKQLHLIKNVAADMGVPIVHVKPHGALYNEAANSEKLSWNIVNIVREVLPHAAIMGLPDCKLEQVAKQHKRTYITEGFADRRYDDAGKLVSRANPDAVINDNVERCGQALALAQGAPLQTLNGNFISMKVDSICLHGDSKGAVQSAQSINRALTSAHFTVQAHIHGA</sequence>
<dbReference type="EMBL" id="CP001678">
    <property type="protein sequence ID" value="ACT57875.1"/>
    <property type="molecule type" value="Genomic_DNA"/>
</dbReference>
<dbReference type="PANTHER" id="PTHR30292">
    <property type="entry name" value="UNCHARACTERIZED PROTEIN YBGL-RELATED"/>
    <property type="match status" value="1"/>
</dbReference>
<dbReference type="InterPro" id="IPR005501">
    <property type="entry name" value="LamB/YcsF/PxpA-like"/>
</dbReference>
<proteinExistence type="predicted"/>
<organism evidence="1 2">
    <name type="scientific">Hirschia baltica (strain ATCC 49814 / DSM 5838 / IFAM 1418)</name>
    <dbReference type="NCBI Taxonomy" id="582402"/>
    <lineage>
        <taxon>Bacteria</taxon>
        <taxon>Pseudomonadati</taxon>
        <taxon>Pseudomonadota</taxon>
        <taxon>Alphaproteobacteria</taxon>
        <taxon>Hyphomonadales</taxon>
        <taxon>Hyphomonadaceae</taxon>
        <taxon>Hirschia</taxon>
    </lineage>
</organism>
<keyword evidence="2" id="KW-1185">Reference proteome</keyword>
<dbReference type="eggNOG" id="COG1540">
    <property type="taxonomic scope" value="Bacteria"/>
</dbReference>
<dbReference type="Proteomes" id="UP000002745">
    <property type="component" value="Chromosome"/>
</dbReference>
<dbReference type="AlphaFoldDB" id="C6XL46"/>
<name>C6XL46_HIRBI</name>
<accession>C6XL46</accession>
<dbReference type="STRING" id="582402.Hbal_0173"/>
<protein>
    <submittedName>
        <fullName evidence="1">LamB/YcsF family protein</fullName>
    </submittedName>
</protein>
<dbReference type="NCBIfam" id="NF003814">
    <property type="entry name" value="PRK05406.1-3"/>
    <property type="match status" value="1"/>
</dbReference>
<dbReference type="GO" id="GO:0005975">
    <property type="term" value="P:carbohydrate metabolic process"/>
    <property type="evidence" value="ECO:0007669"/>
    <property type="project" value="InterPro"/>
</dbReference>
<evidence type="ECO:0000313" key="2">
    <source>
        <dbReference type="Proteomes" id="UP000002745"/>
    </source>
</evidence>
<dbReference type="KEGG" id="hba:Hbal_0173"/>
<dbReference type="OrthoDB" id="9773478at2"/>
<dbReference type="RefSeq" id="WP_012778033.1">
    <property type="nucleotide sequence ID" value="NC_012982.1"/>
</dbReference>
<dbReference type="NCBIfam" id="NF003816">
    <property type="entry name" value="PRK05406.1-5"/>
    <property type="match status" value="1"/>
</dbReference>